<dbReference type="Gene3D" id="3.30.530.20">
    <property type="match status" value="1"/>
</dbReference>
<dbReference type="SUPFAM" id="SSF55961">
    <property type="entry name" value="Bet v1-like"/>
    <property type="match status" value="1"/>
</dbReference>
<reference evidence="1 2" key="1">
    <citation type="journal article" date="2023" name="Nat. Commun.">
        <title>Origin of minicircular mitochondrial genomes in red algae.</title>
        <authorList>
            <person name="Lee Y."/>
            <person name="Cho C.H."/>
            <person name="Lee Y.M."/>
            <person name="Park S.I."/>
            <person name="Yang J.H."/>
            <person name="West J.A."/>
            <person name="Bhattacharya D."/>
            <person name="Yoon H.S."/>
        </authorList>
    </citation>
    <scope>NUCLEOTIDE SEQUENCE [LARGE SCALE GENOMIC DNA]</scope>
    <source>
        <strain evidence="1 2">CCMP1338</strain>
        <tissue evidence="1">Whole cell</tissue>
    </source>
</reference>
<keyword evidence="2" id="KW-1185">Reference proteome</keyword>
<dbReference type="EMBL" id="JAMWBK010000005">
    <property type="protein sequence ID" value="KAJ8904853.1"/>
    <property type="molecule type" value="Genomic_DNA"/>
</dbReference>
<sequence>MHVKVIQELDIPAAKAWKLMADFNNIQHVHPMVVSVDQLGSNERGVGAMRRCNFYDGGSIQERVILWDDQNMKYQIQFMSGTLPLNSNTTSIMVEEIDSVKCRMICDVEYDPKYGFIGKIMASLFLRRKFGSVLGDMLAGVQYYAENHEDVPEGWNSPTRATVV</sequence>
<comment type="caution">
    <text evidence="1">The sequence shown here is derived from an EMBL/GenBank/DDBJ whole genome shotgun (WGS) entry which is preliminary data.</text>
</comment>
<dbReference type="InterPro" id="IPR019587">
    <property type="entry name" value="Polyketide_cyclase/dehydratase"/>
</dbReference>
<dbReference type="CDD" id="cd07821">
    <property type="entry name" value="PYR_PYL_RCAR_like"/>
    <property type="match status" value="1"/>
</dbReference>
<evidence type="ECO:0000313" key="2">
    <source>
        <dbReference type="Proteomes" id="UP001157974"/>
    </source>
</evidence>
<dbReference type="InterPro" id="IPR023393">
    <property type="entry name" value="START-like_dom_sf"/>
</dbReference>
<gene>
    <name evidence="1" type="ORF">NDN08_001367</name>
</gene>
<evidence type="ECO:0008006" key="3">
    <source>
        <dbReference type="Google" id="ProtNLM"/>
    </source>
</evidence>
<name>A0AAV8UUS4_9RHOD</name>
<accession>A0AAV8UUS4</accession>
<dbReference type="AlphaFoldDB" id="A0AAV8UUS4"/>
<dbReference type="Pfam" id="PF10604">
    <property type="entry name" value="Polyketide_cyc2"/>
    <property type="match status" value="1"/>
</dbReference>
<organism evidence="1 2">
    <name type="scientific">Rhodosorus marinus</name>
    <dbReference type="NCBI Taxonomy" id="101924"/>
    <lineage>
        <taxon>Eukaryota</taxon>
        <taxon>Rhodophyta</taxon>
        <taxon>Stylonematophyceae</taxon>
        <taxon>Stylonematales</taxon>
        <taxon>Stylonemataceae</taxon>
        <taxon>Rhodosorus</taxon>
    </lineage>
</organism>
<dbReference type="Proteomes" id="UP001157974">
    <property type="component" value="Unassembled WGS sequence"/>
</dbReference>
<proteinExistence type="predicted"/>
<protein>
    <recommendedName>
        <fullName evidence="3">Coenzyme Q-binding protein COQ10 START domain-containing protein</fullName>
    </recommendedName>
</protein>
<evidence type="ECO:0000313" key="1">
    <source>
        <dbReference type="EMBL" id="KAJ8904853.1"/>
    </source>
</evidence>